<dbReference type="EMBL" id="BARS01044769">
    <property type="protein sequence ID" value="GAG39656.1"/>
    <property type="molecule type" value="Genomic_DNA"/>
</dbReference>
<reference evidence="2" key="1">
    <citation type="journal article" date="2014" name="Front. Microbiol.">
        <title>High frequency of phylogenetically diverse reductive dehalogenase-homologous genes in deep subseafloor sedimentary metagenomes.</title>
        <authorList>
            <person name="Kawai M."/>
            <person name="Futagami T."/>
            <person name="Toyoda A."/>
            <person name="Takaki Y."/>
            <person name="Nishi S."/>
            <person name="Hori S."/>
            <person name="Arai W."/>
            <person name="Tsubouchi T."/>
            <person name="Morono Y."/>
            <person name="Uchiyama I."/>
            <person name="Ito T."/>
            <person name="Fujiyama A."/>
            <person name="Inagaki F."/>
            <person name="Takami H."/>
        </authorList>
    </citation>
    <scope>NUCLEOTIDE SEQUENCE</scope>
    <source>
        <strain evidence="2">Expedition CK06-06</strain>
    </source>
</reference>
<dbReference type="GO" id="GO:0006355">
    <property type="term" value="P:regulation of DNA-templated transcription"/>
    <property type="evidence" value="ECO:0007669"/>
    <property type="project" value="InterPro"/>
</dbReference>
<dbReference type="SMART" id="SM00091">
    <property type="entry name" value="PAS"/>
    <property type="match status" value="1"/>
</dbReference>
<dbReference type="AlphaFoldDB" id="X0YSJ8"/>
<dbReference type="Gene3D" id="3.30.450.20">
    <property type="entry name" value="PAS domain"/>
    <property type="match status" value="1"/>
</dbReference>
<sequence>MSSDTPHRDETEFLPAEEATAAAVGAEAIRAVRAIMALMGEGAAILDAKGRVLHCNAPLAETLRRPADEFLGWPFSQLVSPEDRGMWRAAFAGRTE</sequence>
<dbReference type="Pfam" id="PF00989">
    <property type="entry name" value="PAS"/>
    <property type="match status" value="1"/>
</dbReference>
<organism evidence="2">
    <name type="scientific">marine sediment metagenome</name>
    <dbReference type="NCBI Taxonomy" id="412755"/>
    <lineage>
        <taxon>unclassified sequences</taxon>
        <taxon>metagenomes</taxon>
        <taxon>ecological metagenomes</taxon>
    </lineage>
</organism>
<dbReference type="CDD" id="cd00130">
    <property type="entry name" value="PAS"/>
    <property type="match status" value="1"/>
</dbReference>
<name>X0YSJ8_9ZZZZ</name>
<feature type="domain" description="PAS" evidence="1">
    <location>
        <begin position="30"/>
        <end position="96"/>
    </location>
</feature>
<dbReference type="SUPFAM" id="SSF55785">
    <property type="entry name" value="PYP-like sensor domain (PAS domain)"/>
    <property type="match status" value="1"/>
</dbReference>
<evidence type="ECO:0000313" key="2">
    <source>
        <dbReference type="EMBL" id="GAG39656.1"/>
    </source>
</evidence>
<feature type="non-terminal residue" evidence="2">
    <location>
        <position position="96"/>
    </location>
</feature>
<evidence type="ECO:0000259" key="1">
    <source>
        <dbReference type="SMART" id="SM00091"/>
    </source>
</evidence>
<proteinExistence type="predicted"/>
<comment type="caution">
    <text evidence="2">The sequence shown here is derived from an EMBL/GenBank/DDBJ whole genome shotgun (WGS) entry which is preliminary data.</text>
</comment>
<gene>
    <name evidence="2" type="ORF">S01H1_67576</name>
</gene>
<protein>
    <recommendedName>
        <fullName evidence="1">PAS domain-containing protein</fullName>
    </recommendedName>
</protein>
<dbReference type="InterPro" id="IPR035965">
    <property type="entry name" value="PAS-like_dom_sf"/>
</dbReference>
<dbReference type="InterPro" id="IPR013767">
    <property type="entry name" value="PAS_fold"/>
</dbReference>
<dbReference type="InterPro" id="IPR000014">
    <property type="entry name" value="PAS"/>
</dbReference>
<accession>X0YSJ8</accession>